<dbReference type="Proteomes" id="UP000007037">
    <property type="component" value="Chromosome I"/>
</dbReference>
<organism evidence="1 2">
    <name type="scientific">Leptospira interrogans serogroup Icterohaemorrhagiae serovar copenhageni (strain Fiocruz L1-130)</name>
    <dbReference type="NCBI Taxonomy" id="267671"/>
    <lineage>
        <taxon>Bacteria</taxon>
        <taxon>Pseudomonadati</taxon>
        <taxon>Spirochaetota</taxon>
        <taxon>Spirochaetia</taxon>
        <taxon>Leptospirales</taxon>
        <taxon>Leptospiraceae</taxon>
        <taxon>Leptospira</taxon>
    </lineage>
</organism>
<dbReference type="HOGENOM" id="CLU_831051_0_0_12"/>
<sequence>MKPLKKTDNLKGIFMKEAIGHLLNPSTLEPNLGLYSGTLGIDNSREYKTSFLSSLKKIDSVLVDLITEDFLLGLRIFRGPGACKALLNLWFFESENFRDFEWAGSAGKEFLSRGTFRNGYWSFTKGDQRFNFRLDDTIQQGYTHSSILSPNLNLQLDALVSTVEKINKPVSSLETSGKDWLFRLISPDLSVRGQLSIDDKTWNLESSEKLSYSITSGFENRSFLSESRIYGFGSGKNSFRLNYNPNTGFLLWKNGVPTFLETASLKKESLSYVLHDPSDQIELTVTPIRKTQHIVSGFFGKKIPMERIEGRVSGKVRIGSKKETIKKGFAILEI</sequence>
<name>Q72UL7_LEPIC</name>
<protein>
    <recommendedName>
        <fullName evidence="3">DUF2804 family protein</fullName>
    </recommendedName>
</protein>
<reference evidence="1 2" key="1">
    <citation type="journal article" date="2004" name="J. Bacteriol.">
        <title>Comparative genomics of two Leptospira interrogans serovars reveals novel insights into physiology and pathogenesis.</title>
        <authorList>
            <person name="Nascimento A.L."/>
            <person name="Ko A.I."/>
            <person name="Martins E.A."/>
            <person name="Monteiro-Vitorello C.B."/>
            <person name="Ho P.L."/>
            <person name="Haake D.A."/>
            <person name="Verjovski-Almeida S."/>
            <person name="Hartskeerl R.A."/>
            <person name="Marques M.V."/>
            <person name="Oliveira M.C."/>
            <person name="Menck C.F."/>
            <person name="Leite L.C."/>
            <person name="Carrer H."/>
            <person name="Coutinho L.L."/>
            <person name="Degrave W.M."/>
            <person name="Dellagostin O.A."/>
            <person name="El-Dorry H."/>
            <person name="Ferro E.S."/>
            <person name="Ferro M.I."/>
            <person name="Furlan L.R."/>
            <person name="Gamberini M."/>
            <person name="Giglioti E.A."/>
            <person name="Goes-Neto A."/>
            <person name="Goldman G.H."/>
            <person name="Goldman M.H."/>
            <person name="Harakava R."/>
            <person name="Jeronimo S.M."/>
            <person name="Junqueira-De-Azevedo I.L."/>
            <person name="Kimura E.T."/>
            <person name="Kuramae E.E."/>
            <person name="Lemos E.G."/>
            <person name="Lemos M.V."/>
            <person name="Marino C.L."/>
            <person name="Nunes L.R."/>
            <person name="De Oliveira R.C."/>
            <person name="Pereira G.G."/>
            <person name="Reis M.S."/>
            <person name="Schriefer A."/>
            <person name="Siqueira W.J."/>
            <person name="Sommer P."/>
            <person name="Tsai S.M."/>
            <person name="Simpson A.J."/>
            <person name="Ferro J.A."/>
            <person name="Camargo L.E."/>
            <person name="Kitajima J.P."/>
            <person name="Setubal J.C."/>
            <person name="Van Sluys M.A."/>
        </authorList>
    </citation>
    <scope>NUCLEOTIDE SEQUENCE [LARGE SCALE GENOMIC DNA]</scope>
    <source>
        <strain evidence="1 2">Fiocruz L1-130</strain>
    </source>
</reference>
<evidence type="ECO:0000313" key="1">
    <source>
        <dbReference type="EMBL" id="AAS69261.1"/>
    </source>
</evidence>
<proteinExistence type="predicted"/>
<accession>Q72UL7</accession>
<dbReference type="AlphaFoldDB" id="Q72UL7"/>
<gene>
    <name evidence="1" type="ordered locus">LIC_10640</name>
</gene>
<evidence type="ECO:0008006" key="3">
    <source>
        <dbReference type="Google" id="ProtNLM"/>
    </source>
</evidence>
<dbReference type="EMBL" id="AE016823">
    <property type="protein sequence ID" value="AAS69261.1"/>
    <property type="molecule type" value="Genomic_DNA"/>
</dbReference>
<dbReference type="KEGG" id="lic:LIC_10640"/>
<evidence type="ECO:0000313" key="2">
    <source>
        <dbReference type="Proteomes" id="UP000007037"/>
    </source>
</evidence>